<evidence type="ECO:0000313" key="4">
    <source>
        <dbReference type="Proteomes" id="UP000054097"/>
    </source>
</evidence>
<gene>
    <name evidence="3" type="ORF">M408DRAFT_6720</name>
</gene>
<feature type="transmembrane region" description="Helical" evidence="1">
    <location>
        <begin position="114"/>
        <end position="139"/>
    </location>
</feature>
<feature type="domain" description="DUF6533" evidence="2">
    <location>
        <begin position="16"/>
        <end position="54"/>
    </location>
</feature>
<dbReference type="HOGENOM" id="CLU_035509_1_4_1"/>
<accession>A0A0C2XRU3</accession>
<feature type="transmembrane region" description="Helical" evidence="1">
    <location>
        <begin position="197"/>
        <end position="215"/>
    </location>
</feature>
<reference evidence="4" key="2">
    <citation type="submission" date="2015-01" db="EMBL/GenBank/DDBJ databases">
        <title>Evolutionary Origins and Diversification of the Mycorrhizal Mutualists.</title>
        <authorList>
            <consortium name="DOE Joint Genome Institute"/>
            <consortium name="Mycorrhizal Genomics Consortium"/>
            <person name="Kohler A."/>
            <person name="Kuo A."/>
            <person name="Nagy L.G."/>
            <person name="Floudas D."/>
            <person name="Copeland A."/>
            <person name="Barry K.W."/>
            <person name="Cichocki N."/>
            <person name="Veneault-Fourrey C."/>
            <person name="LaButti K."/>
            <person name="Lindquist E.A."/>
            <person name="Lipzen A."/>
            <person name="Lundell T."/>
            <person name="Morin E."/>
            <person name="Murat C."/>
            <person name="Riley R."/>
            <person name="Ohm R."/>
            <person name="Sun H."/>
            <person name="Tunlid A."/>
            <person name="Henrissat B."/>
            <person name="Grigoriev I.V."/>
            <person name="Hibbett D.S."/>
            <person name="Martin F."/>
        </authorList>
    </citation>
    <scope>NUCLEOTIDE SEQUENCE [LARGE SCALE GENOMIC DNA]</scope>
    <source>
        <strain evidence="4">MAFF 305830</strain>
    </source>
</reference>
<keyword evidence="4" id="KW-1185">Reference proteome</keyword>
<organism evidence="3 4">
    <name type="scientific">Serendipita vermifera MAFF 305830</name>
    <dbReference type="NCBI Taxonomy" id="933852"/>
    <lineage>
        <taxon>Eukaryota</taxon>
        <taxon>Fungi</taxon>
        <taxon>Dikarya</taxon>
        <taxon>Basidiomycota</taxon>
        <taxon>Agaricomycotina</taxon>
        <taxon>Agaricomycetes</taxon>
        <taxon>Sebacinales</taxon>
        <taxon>Serendipitaceae</taxon>
        <taxon>Serendipita</taxon>
    </lineage>
</organism>
<feature type="transmembrane region" description="Helical" evidence="1">
    <location>
        <begin position="221"/>
        <end position="242"/>
    </location>
</feature>
<protein>
    <recommendedName>
        <fullName evidence="2">DUF6533 domain-containing protein</fullName>
    </recommendedName>
</protein>
<proteinExistence type="predicted"/>
<dbReference type="InterPro" id="IPR045340">
    <property type="entry name" value="DUF6533"/>
</dbReference>
<name>A0A0C2XRU3_SERVB</name>
<dbReference type="Pfam" id="PF20151">
    <property type="entry name" value="DUF6533"/>
    <property type="match status" value="1"/>
</dbReference>
<dbReference type="STRING" id="933852.A0A0C2XRU3"/>
<dbReference type="OrthoDB" id="3349377at2759"/>
<keyword evidence="1" id="KW-0472">Membrane</keyword>
<dbReference type="AlphaFoldDB" id="A0A0C2XRU3"/>
<dbReference type="Proteomes" id="UP000054097">
    <property type="component" value="Unassembled WGS sequence"/>
</dbReference>
<keyword evidence="1" id="KW-1133">Transmembrane helix</keyword>
<keyword evidence="1" id="KW-0812">Transmembrane</keyword>
<evidence type="ECO:0000313" key="3">
    <source>
        <dbReference type="EMBL" id="KIM31597.1"/>
    </source>
</evidence>
<evidence type="ECO:0000256" key="1">
    <source>
        <dbReference type="SAM" id="Phobius"/>
    </source>
</evidence>
<dbReference type="EMBL" id="KN824281">
    <property type="protein sequence ID" value="KIM31597.1"/>
    <property type="molecule type" value="Genomic_DNA"/>
</dbReference>
<reference evidence="3 4" key="1">
    <citation type="submission" date="2014-04" db="EMBL/GenBank/DDBJ databases">
        <authorList>
            <consortium name="DOE Joint Genome Institute"/>
            <person name="Kuo A."/>
            <person name="Zuccaro A."/>
            <person name="Kohler A."/>
            <person name="Nagy L.G."/>
            <person name="Floudas D."/>
            <person name="Copeland A."/>
            <person name="Barry K.W."/>
            <person name="Cichocki N."/>
            <person name="Veneault-Fourrey C."/>
            <person name="LaButti K."/>
            <person name="Lindquist E.A."/>
            <person name="Lipzen A."/>
            <person name="Lundell T."/>
            <person name="Morin E."/>
            <person name="Murat C."/>
            <person name="Sun H."/>
            <person name="Tunlid A."/>
            <person name="Henrissat B."/>
            <person name="Grigoriev I.V."/>
            <person name="Hibbett D.S."/>
            <person name="Martin F."/>
            <person name="Nordberg H.P."/>
            <person name="Cantor M.N."/>
            <person name="Hua S.X."/>
        </authorList>
    </citation>
    <scope>NUCLEOTIDE SEQUENCE [LARGE SCALE GENOMIC DNA]</scope>
    <source>
        <strain evidence="3 4">MAFF 305830</strain>
    </source>
</reference>
<feature type="transmembrane region" description="Helical" evidence="1">
    <location>
        <begin position="159"/>
        <end position="176"/>
    </location>
</feature>
<evidence type="ECO:0000259" key="2">
    <source>
        <dbReference type="Pfam" id="PF20151"/>
    </source>
</evidence>
<sequence length="291" mass="33608">MDLVAVVDHLNVSRLVGVAGATLWLYDYLLTFPTELERIWPTKWNLVKVLFLMNKDLQTRYVPVPYTALLMSCWCLNSPSARFQTNPSLARPTWIRIFRTMTLRVRALYAGHRWINWALYSAFAVTQITTVVFALYSFISTYSSIKYSPTLRLCLADMPIFARPVYFMLVAHYWRLSRAIAPVQPTPLLMALYRDGVLYFAAAFTLQIWAGLMVVLLDPTFWYLTMALDLSLTSTFISRMVLHLNQVAFQVRKETSTTLHHISTGPQIPFHPPLDSSVEMNPYPYRPHDEL</sequence>
<feature type="transmembrane region" description="Helical" evidence="1">
    <location>
        <begin position="12"/>
        <end position="30"/>
    </location>
</feature>